<evidence type="ECO:0000313" key="2">
    <source>
        <dbReference type="Proteomes" id="UP001172684"/>
    </source>
</evidence>
<dbReference type="Proteomes" id="UP001172684">
    <property type="component" value="Unassembled WGS sequence"/>
</dbReference>
<dbReference type="InterPro" id="IPR053181">
    <property type="entry name" value="EcdB-like_regulator"/>
</dbReference>
<keyword evidence="2" id="KW-1185">Reference proteome</keyword>
<comment type="caution">
    <text evidence="1">The sequence shown here is derived from an EMBL/GenBank/DDBJ whole genome shotgun (WGS) entry which is preliminary data.</text>
</comment>
<organism evidence="1 2">
    <name type="scientific">Coniosporium apollinis</name>
    <dbReference type="NCBI Taxonomy" id="61459"/>
    <lineage>
        <taxon>Eukaryota</taxon>
        <taxon>Fungi</taxon>
        <taxon>Dikarya</taxon>
        <taxon>Ascomycota</taxon>
        <taxon>Pezizomycotina</taxon>
        <taxon>Dothideomycetes</taxon>
        <taxon>Dothideomycetes incertae sedis</taxon>
        <taxon>Coniosporium</taxon>
    </lineage>
</organism>
<gene>
    <name evidence="1" type="ORF">H2201_002249</name>
</gene>
<evidence type="ECO:0000313" key="1">
    <source>
        <dbReference type="EMBL" id="KAJ9667714.1"/>
    </source>
</evidence>
<reference evidence="1" key="1">
    <citation type="submission" date="2022-10" db="EMBL/GenBank/DDBJ databases">
        <title>Culturing micro-colonial fungi from biological soil crusts in the Mojave desert and describing Neophaeococcomyces mojavensis, and introducing the new genera and species Taxawa tesnikishii.</title>
        <authorList>
            <person name="Kurbessoian T."/>
            <person name="Stajich J.E."/>
        </authorList>
    </citation>
    <scope>NUCLEOTIDE SEQUENCE</scope>
    <source>
        <strain evidence="1">TK_1</strain>
    </source>
</reference>
<accession>A0ABQ9P2E2</accession>
<proteinExistence type="predicted"/>
<name>A0ABQ9P2E2_9PEZI</name>
<dbReference type="EMBL" id="JAPDRL010000011">
    <property type="protein sequence ID" value="KAJ9667714.1"/>
    <property type="molecule type" value="Genomic_DNA"/>
</dbReference>
<dbReference type="PANTHER" id="PTHR47785">
    <property type="entry name" value="ZN(II)2CYS6 TRANSCRIPTION FACTOR (EUROFUNG)-RELATED-RELATED"/>
    <property type="match status" value="1"/>
</dbReference>
<protein>
    <submittedName>
        <fullName evidence="1">Uncharacterized protein</fullName>
    </submittedName>
</protein>
<sequence length="457" mass="52341">MPDGRSKRKDSVDELDELDAALNPARNYPRKRVAVAAPSGPLTLRPRAYADGWRSYYQHTLSVPHYDFSFRQTAGEAVTARPSFVSFTCPYYIQFDSWDDTQNFYDDEMTAEEQLYAAMDANTTPDPELSSRITWRLQQSFVKNYLQWYPLIEPDVLVQHVQVAQAGHFLETNPSNCLTMFAFAIGTEAESYIVWLLVQEEISQFFNADSSMPQTSYVEGDWRGSYLCTRDPSTVCRVMNMLDIAPAESLATMHQDLEEQFMARAWLGPASREKPKAALIRKLIILPTRPPQLENFHEVVPLPLTETETEEAFFYFLAQASLRKLLTEILDVVGYRVGQVIYAPVVATELRKQAVEWYEHLPPPVCFPLNGSPLFDLRKSFLRVQFAALNAVILWPSVLQWLEHSMTGPIEQDQLSEQLGHAKRETQDCIEYCVLCSEIAQELLMQRHLGLQFSIWA</sequence>